<dbReference type="OrthoDB" id="2340858at2759"/>
<dbReference type="AlphaFoldDB" id="A0A8S0WQ68"/>
<evidence type="ECO:0000313" key="2">
    <source>
        <dbReference type="Proteomes" id="UP000467700"/>
    </source>
</evidence>
<keyword evidence="2" id="KW-1185">Reference proteome</keyword>
<accession>A0A8S0WQ68</accession>
<name>A0A8S0WQ68_CYCAE</name>
<reference evidence="1 2" key="1">
    <citation type="submission" date="2020-01" db="EMBL/GenBank/DDBJ databases">
        <authorList>
            <person name="Gupta K D."/>
        </authorList>
    </citation>
    <scope>NUCLEOTIDE SEQUENCE [LARGE SCALE GENOMIC DNA]</scope>
</reference>
<proteinExistence type="predicted"/>
<protein>
    <submittedName>
        <fullName evidence="1">Uncharacterized protein</fullName>
    </submittedName>
</protein>
<evidence type="ECO:0000313" key="1">
    <source>
        <dbReference type="EMBL" id="CAA7262752.1"/>
    </source>
</evidence>
<comment type="caution">
    <text evidence="1">The sequence shown here is derived from an EMBL/GenBank/DDBJ whole genome shotgun (WGS) entry which is preliminary data.</text>
</comment>
<organism evidence="1 2">
    <name type="scientific">Cyclocybe aegerita</name>
    <name type="common">Black poplar mushroom</name>
    <name type="synonym">Agrocybe aegerita</name>
    <dbReference type="NCBI Taxonomy" id="1973307"/>
    <lineage>
        <taxon>Eukaryota</taxon>
        <taxon>Fungi</taxon>
        <taxon>Dikarya</taxon>
        <taxon>Basidiomycota</taxon>
        <taxon>Agaricomycotina</taxon>
        <taxon>Agaricomycetes</taxon>
        <taxon>Agaricomycetidae</taxon>
        <taxon>Agaricales</taxon>
        <taxon>Agaricineae</taxon>
        <taxon>Bolbitiaceae</taxon>
        <taxon>Cyclocybe</taxon>
    </lineage>
</organism>
<dbReference type="EMBL" id="CACVBS010000037">
    <property type="protein sequence ID" value="CAA7262752.1"/>
    <property type="molecule type" value="Genomic_DNA"/>
</dbReference>
<gene>
    <name evidence="1" type="ORF">AAE3_LOCUS5167</name>
</gene>
<sequence length="189" mass="22105">MAGKMLWLYYATRRFAAERRAFIWVHSNSCYLYTEEGVFKVPDDWQDSHFIPGIPIWALINLTSGKNTLHAFMVSQIYFVVCLALTTQDRRMKHTIPFCLTMNPLGRDEMRQAACLYELPEDDMLEKYDQLGPIPRICIDFTPYQLEEDYDHTLNNILKCHITPNTLELILVKPEPMMDGIGQYLFLLT</sequence>
<dbReference type="Proteomes" id="UP000467700">
    <property type="component" value="Unassembled WGS sequence"/>
</dbReference>